<dbReference type="AlphaFoldDB" id="A0A5J4RGV9"/>
<dbReference type="InterPro" id="IPR011467">
    <property type="entry name" value="DUF1573"/>
</dbReference>
<organism evidence="1">
    <name type="scientific">termite gut metagenome</name>
    <dbReference type="NCBI Taxonomy" id="433724"/>
    <lineage>
        <taxon>unclassified sequences</taxon>
        <taxon>metagenomes</taxon>
        <taxon>organismal metagenomes</taxon>
    </lineage>
</organism>
<dbReference type="PANTHER" id="PTHR37833:SF1">
    <property type="entry name" value="SIGNAL PEPTIDE PROTEIN"/>
    <property type="match status" value="1"/>
</dbReference>
<gene>
    <name evidence="1" type="ORF">EZS27_019198</name>
</gene>
<proteinExistence type="predicted"/>
<dbReference type="Gene3D" id="2.60.40.10">
    <property type="entry name" value="Immunoglobulins"/>
    <property type="match status" value="1"/>
</dbReference>
<accession>A0A5J4RGV9</accession>
<evidence type="ECO:0000313" key="1">
    <source>
        <dbReference type="EMBL" id="KAA6332283.1"/>
    </source>
</evidence>
<dbReference type="Pfam" id="PF07610">
    <property type="entry name" value="DUF1573"/>
    <property type="match status" value="1"/>
</dbReference>
<evidence type="ECO:0008006" key="2">
    <source>
        <dbReference type="Google" id="ProtNLM"/>
    </source>
</evidence>
<sequence>MKRIIFISLVLFFSLGTILAQSGAEIKFDKTSHNFGEFSKKNPIVNTIFTYTNIGDVPLVIQQAHASCGCTIPEFTKEPVMPGKKGTVKVTYDGNGKDPGFFEKSIILHTNSKTEIIRLYIEGTMKEK</sequence>
<comment type="caution">
    <text evidence="1">The sequence shown here is derived from an EMBL/GenBank/DDBJ whole genome shotgun (WGS) entry which is preliminary data.</text>
</comment>
<reference evidence="1" key="1">
    <citation type="submission" date="2019-03" db="EMBL/GenBank/DDBJ databases">
        <title>Single cell metagenomics reveals metabolic interactions within the superorganism composed of flagellate Streblomastix strix and complex community of Bacteroidetes bacteria on its surface.</title>
        <authorList>
            <person name="Treitli S.C."/>
            <person name="Kolisko M."/>
            <person name="Husnik F."/>
            <person name="Keeling P."/>
            <person name="Hampl V."/>
        </authorList>
    </citation>
    <scope>NUCLEOTIDE SEQUENCE</scope>
    <source>
        <strain evidence="1">STM</strain>
    </source>
</reference>
<dbReference type="EMBL" id="SNRY01001261">
    <property type="protein sequence ID" value="KAA6332283.1"/>
    <property type="molecule type" value="Genomic_DNA"/>
</dbReference>
<protein>
    <recommendedName>
        <fullName evidence="2">DUF1573 domain-containing protein</fullName>
    </recommendedName>
</protein>
<dbReference type="PANTHER" id="PTHR37833">
    <property type="entry name" value="LIPOPROTEIN-RELATED"/>
    <property type="match status" value="1"/>
</dbReference>
<dbReference type="InterPro" id="IPR013783">
    <property type="entry name" value="Ig-like_fold"/>
</dbReference>
<name>A0A5J4RGV9_9ZZZZ</name>